<keyword evidence="5" id="KW-0677">Repeat</keyword>
<evidence type="ECO:0000256" key="10">
    <source>
        <dbReference type="RuleBase" id="RU000488"/>
    </source>
</evidence>
<comment type="similarity">
    <text evidence="2 10">Belongs to the mitochondrial carrier (TC 2.A.29) family.</text>
</comment>
<dbReference type="GO" id="GO:0000064">
    <property type="term" value="F:L-ornithine transmembrane transporter activity"/>
    <property type="evidence" value="ECO:0007669"/>
    <property type="project" value="TreeGrafter"/>
</dbReference>
<dbReference type="OMA" id="PIDCFRQ"/>
<evidence type="ECO:0000313" key="14">
    <source>
        <dbReference type="Proteomes" id="UP000023152"/>
    </source>
</evidence>
<evidence type="ECO:0000256" key="2">
    <source>
        <dbReference type="ARBA" id="ARBA00006375"/>
    </source>
</evidence>
<feature type="region of interest" description="Disordered" evidence="11">
    <location>
        <begin position="217"/>
        <end position="257"/>
    </location>
</feature>
<dbReference type="AlphaFoldDB" id="X6P052"/>
<dbReference type="InterPro" id="IPR050567">
    <property type="entry name" value="Mitochondrial_Carrier"/>
</dbReference>
<evidence type="ECO:0000256" key="11">
    <source>
        <dbReference type="SAM" id="MobiDB-lite"/>
    </source>
</evidence>
<keyword evidence="3 10" id="KW-0813">Transport</keyword>
<dbReference type="InterPro" id="IPR018108">
    <property type="entry name" value="MCP_transmembrane"/>
</dbReference>
<feature type="repeat" description="Solcar" evidence="9">
    <location>
        <begin position="114"/>
        <end position="199"/>
    </location>
</feature>
<evidence type="ECO:0000256" key="1">
    <source>
        <dbReference type="ARBA" id="ARBA00004225"/>
    </source>
</evidence>
<dbReference type="PANTHER" id="PTHR45624:SF12">
    <property type="entry name" value="MITOCHONDRIAL ORNITHINE TRANSPORTER 1"/>
    <property type="match status" value="1"/>
</dbReference>
<dbReference type="Pfam" id="PF00153">
    <property type="entry name" value="Mito_carr"/>
    <property type="match status" value="3"/>
</dbReference>
<protein>
    <recommendedName>
        <fullName evidence="15">Mitochondrial substrate carrier family protein</fullName>
    </recommendedName>
</protein>
<reference evidence="13 14" key="1">
    <citation type="journal article" date="2013" name="Curr. Biol.">
        <title>The Genome of the Foraminiferan Reticulomyxa filosa.</title>
        <authorList>
            <person name="Glockner G."/>
            <person name="Hulsmann N."/>
            <person name="Schleicher M."/>
            <person name="Noegel A.A."/>
            <person name="Eichinger L."/>
            <person name="Gallinger C."/>
            <person name="Pawlowski J."/>
            <person name="Sierra R."/>
            <person name="Euteneuer U."/>
            <person name="Pillet L."/>
            <person name="Moustafa A."/>
            <person name="Platzer M."/>
            <person name="Groth M."/>
            <person name="Szafranski K."/>
            <person name="Schliwa M."/>
        </authorList>
    </citation>
    <scope>NUCLEOTIDE SEQUENCE [LARGE SCALE GENOMIC DNA]</scope>
</reference>
<feature type="repeat" description="Solcar" evidence="9">
    <location>
        <begin position="11"/>
        <end position="97"/>
    </location>
</feature>
<keyword evidence="7" id="KW-0496">Mitochondrion</keyword>
<comment type="subcellular location">
    <subcellularLocation>
        <location evidence="1">Mitochondrion membrane</location>
        <topology evidence="1">Multi-pass membrane protein</topology>
    </subcellularLocation>
</comment>
<name>X6P052_RETFI</name>
<organism evidence="13 14">
    <name type="scientific">Reticulomyxa filosa</name>
    <dbReference type="NCBI Taxonomy" id="46433"/>
    <lineage>
        <taxon>Eukaryota</taxon>
        <taxon>Sar</taxon>
        <taxon>Rhizaria</taxon>
        <taxon>Retaria</taxon>
        <taxon>Foraminifera</taxon>
        <taxon>Monothalamids</taxon>
        <taxon>Reticulomyxidae</taxon>
        <taxon>Reticulomyxa</taxon>
    </lineage>
</organism>
<evidence type="ECO:0000256" key="3">
    <source>
        <dbReference type="ARBA" id="ARBA00022448"/>
    </source>
</evidence>
<feature type="transmembrane region" description="Helical" evidence="12">
    <location>
        <begin position="73"/>
        <end position="93"/>
    </location>
</feature>
<gene>
    <name evidence="13" type="ORF">RFI_05602</name>
</gene>
<evidence type="ECO:0000256" key="6">
    <source>
        <dbReference type="ARBA" id="ARBA00022989"/>
    </source>
</evidence>
<keyword evidence="6 12" id="KW-1133">Transmembrane helix</keyword>
<dbReference type="SUPFAM" id="SSF103506">
    <property type="entry name" value="Mitochondrial carrier"/>
    <property type="match status" value="1"/>
</dbReference>
<dbReference type="InterPro" id="IPR023395">
    <property type="entry name" value="MCP_dom_sf"/>
</dbReference>
<dbReference type="EMBL" id="ASPP01004872">
    <property type="protein sequence ID" value="ETO31518.1"/>
    <property type="molecule type" value="Genomic_DNA"/>
</dbReference>
<feature type="compositionally biased region" description="Low complexity" evidence="11">
    <location>
        <begin position="223"/>
        <end position="257"/>
    </location>
</feature>
<feature type="transmembrane region" description="Helical" evidence="12">
    <location>
        <begin position="267"/>
        <end position="288"/>
    </location>
</feature>
<evidence type="ECO:0000256" key="7">
    <source>
        <dbReference type="ARBA" id="ARBA00023128"/>
    </source>
</evidence>
<dbReference type="OrthoDB" id="2139348at2759"/>
<dbReference type="PROSITE" id="PS50920">
    <property type="entry name" value="SOLCAR"/>
    <property type="match status" value="3"/>
</dbReference>
<evidence type="ECO:0008006" key="15">
    <source>
        <dbReference type="Google" id="ProtNLM"/>
    </source>
</evidence>
<dbReference type="GO" id="GO:1990575">
    <property type="term" value="P:mitochondrial L-ornithine transmembrane transport"/>
    <property type="evidence" value="ECO:0007669"/>
    <property type="project" value="TreeGrafter"/>
</dbReference>
<dbReference type="GO" id="GO:0031966">
    <property type="term" value="C:mitochondrial membrane"/>
    <property type="evidence" value="ECO:0007669"/>
    <property type="project" value="UniProtKB-SubCell"/>
</dbReference>
<evidence type="ECO:0000256" key="9">
    <source>
        <dbReference type="PROSITE-ProRule" id="PRU00282"/>
    </source>
</evidence>
<comment type="caution">
    <text evidence="13">The sequence shown here is derived from an EMBL/GenBank/DDBJ whole genome shotgun (WGS) entry which is preliminary data.</text>
</comment>
<evidence type="ECO:0000256" key="5">
    <source>
        <dbReference type="ARBA" id="ARBA00022737"/>
    </source>
</evidence>
<evidence type="ECO:0000256" key="12">
    <source>
        <dbReference type="SAM" id="Phobius"/>
    </source>
</evidence>
<feature type="transmembrane region" description="Helical" evidence="12">
    <location>
        <begin position="325"/>
        <end position="346"/>
    </location>
</feature>
<feature type="repeat" description="Solcar" evidence="9">
    <location>
        <begin position="267"/>
        <end position="353"/>
    </location>
</feature>
<evidence type="ECO:0000313" key="13">
    <source>
        <dbReference type="EMBL" id="ETO31518.1"/>
    </source>
</evidence>
<dbReference type="Proteomes" id="UP000023152">
    <property type="component" value="Unassembled WGS sequence"/>
</dbReference>
<sequence>MDRQVEKNETIAQIKDAIGGVLAGLISKVVEYPFDTVKVLYQSNNITLQQSNLVQFLRHTVKEQGMWRFFHGLPAPLAGACVENLLIFWLYGATQRFLKKIRHSQNPDHQNEELTLFEVGLAGAVSGVGTGLWLTPVELVKCRMQMPELKGQYRNTWHCLMSIIREGQPRLFTGLMPTLGREVPGAVVYFIGYRAIQRTLCQLSGYSSASATVPSNGNSDFINSNRSSANDNNNNDNNNNNNNNINNFNNNDSNNNATNASKNTVALPAWITLTSGGGAGVCFWLSIYPIDLAKTRKQVYASEVNLSVYSILKHRWQKYGFRKGLYSGFGVTIPRAILSNAIIFGTYEYSRILFDSQQYFFCCCLWAQEFFLFIAGFAVLFFVVMLFSKRKNVL</sequence>
<proteinExistence type="inferred from homology"/>
<dbReference type="Gene3D" id="1.50.40.10">
    <property type="entry name" value="Mitochondrial carrier domain"/>
    <property type="match status" value="2"/>
</dbReference>
<accession>X6P052</accession>
<keyword evidence="4 9" id="KW-0812">Transmembrane</keyword>
<evidence type="ECO:0000256" key="4">
    <source>
        <dbReference type="ARBA" id="ARBA00022692"/>
    </source>
</evidence>
<keyword evidence="8 9" id="KW-0472">Membrane</keyword>
<evidence type="ECO:0000256" key="8">
    <source>
        <dbReference type="ARBA" id="ARBA00023136"/>
    </source>
</evidence>
<dbReference type="PANTHER" id="PTHR45624">
    <property type="entry name" value="MITOCHONDRIAL BASIC AMINO ACIDS TRANSPORTER-RELATED"/>
    <property type="match status" value="1"/>
</dbReference>
<keyword evidence="14" id="KW-1185">Reference proteome</keyword>
<feature type="transmembrane region" description="Helical" evidence="12">
    <location>
        <begin position="358"/>
        <end position="387"/>
    </location>
</feature>